<dbReference type="OrthoDB" id="2844859at2"/>
<sequence length="205" mass="22682">MTVVNFNQIIEKLESHQTWVDSLGIQGEKLNLDEVDLRNVDLSKYTLNQSSITGCIFDGIDLQNKDISSAILCSSSFKFANLEGSDFCKSNVSYADYTNANIKCARLADCECVESVFAKANFSDANLVAALFDETDFREATLNNADVRLATFEGVMLKGARLAGLRGLNEAFIKSINIGTIEDPIMLRDEEARQWLLDQATGEQD</sequence>
<dbReference type="AlphaFoldDB" id="A0A4Y8PUW5"/>
<keyword evidence="2" id="KW-1185">Reference proteome</keyword>
<reference evidence="1 2" key="1">
    <citation type="submission" date="2017-03" db="EMBL/GenBank/DDBJ databases">
        <title>Isolation of Levoglucosan Utilizing Bacteria.</title>
        <authorList>
            <person name="Arya A.S."/>
        </authorList>
    </citation>
    <scope>NUCLEOTIDE SEQUENCE [LARGE SCALE GENOMIC DNA]</scope>
    <source>
        <strain evidence="1 2">MEC069</strain>
    </source>
</reference>
<dbReference type="Pfam" id="PF00805">
    <property type="entry name" value="Pentapeptide"/>
    <property type="match status" value="2"/>
</dbReference>
<dbReference type="RefSeq" id="WP_134756235.1">
    <property type="nucleotide sequence ID" value="NZ_MYFO02000017.1"/>
</dbReference>
<evidence type="ECO:0008006" key="3">
    <source>
        <dbReference type="Google" id="ProtNLM"/>
    </source>
</evidence>
<comment type="caution">
    <text evidence="1">The sequence shown here is derived from an EMBL/GenBank/DDBJ whole genome shotgun (WGS) entry which is preliminary data.</text>
</comment>
<dbReference type="PANTHER" id="PTHR14136:SF17">
    <property type="entry name" value="BTB_POZ DOMAIN-CONTAINING PROTEIN KCTD9"/>
    <property type="match status" value="1"/>
</dbReference>
<dbReference type="PANTHER" id="PTHR14136">
    <property type="entry name" value="BTB_POZ DOMAIN-CONTAINING PROTEIN KCTD9"/>
    <property type="match status" value="1"/>
</dbReference>
<dbReference type="Proteomes" id="UP000298246">
    <property type="component" value="Unassembled WGS sequence"/>
</dbReference>
<accession>A0A4Y8PUW5</accession>
<dbReference type="EMBL" id="MYFO01000035">
    <property type="protein sequence ID" value="TFE84401.1"/>
    <property type="molecule type" value="Genomic_DNA"/>
</dbReference>
<dbReference type="SUPFAM" id="SSF141571">
    <property type="entry name" value="Pentapeptide repeat-like"/>
    <property type="match status" value="1"/>
</dbReference>
<proteinExistence type="predicted"/>
<protein>
    <recommendedName>
        <fullName evidence="3">Pentapeptide repeat-containing protein</fullName>
    </recommendedName>
</protein>
<organism evidence="1 2">
    <name type="scientific">Paenibacillus athensensis</name>
    <dbReference type="NCBI Taxonomy" id="1967502"/>
    <lineage>
        <taxon>Bacteria</taxon>
        <taxon>Bacillati</taxon>
        <taxon>Bacillota</taxon>
        <taxon>Bacilli</taxon>
        <taxon>Bacillales</taxon>
        <taxon>Paenibacillaceae</taxon>
        <taxon>Paenibacillus</taxon>
    </lineage>
</organism>
<dbReference type="InterPro" id="IPR001646">
    <property type="entry name" value="5peptide_repeat"/>
</dbReference>
<evidence type="ECO:0000313" key="1">
    <source>
        <dbReference type="EMBL" id="TFE84401.1"/>
    </source>
</evidence>
<gene>
    <name evidence="1" type="ORF">B5M42_20470</name>
</gene>
<dbReference type="InterPro" id="IPR051082">
    <property type="entry name" value="Pentapeptide-BTB/POZ_domain"/>
</dbReference>
<evidence type="ECO:0000313" key="2">
    <source>
        <dbReference type="Proteomes" id="UP000298246"/>
    </source>
</evidence>
<name>A0A4Y8PUW5_9BACL</name>
<dbReference type="Gene3D" id="2.160.20.80">
    <property type="entry name" value="E3 ubiquitin-protein ligase SopA"/>
    <property type="match status" value="1"/>
</dbReference>